<evidence type="ECO:0000313" key="3">
    <source>
        <dbReference type="Proteomes" id="UP000011777"/>
    </source>
</evidence>
<name>M3HJG8_CANMX</name>
<keyword evidence="3" id="KW-1185">Reference proteome</keyword>
<dbReference type="eggNOG" id="ENOG502RPXW">
    <property type="taxonomic scope" value="Eukaryota"/>
</dbReference>
<dbReference type="AlphaFoldDB" id="M3HJG8"/>
<reference evidence="2 3" key="1">
    <citation type="submission" date="2013-02" db="EMBL/GenBank/DDBJ databases">
        <title>Genome sequence of Candida maltosa Xu316, a potential industrial strain for xylitol and ethanol production.</title>
        <authorList>
            <person name="Yu J."/>
            <person name="Wang Q."/>
            <person name="Geng X."/>
            <person name="Bao W."/>
            <person name="He P."/>
            <person name="Cai J."/>
        </authorList>
    </citation>
    <scope>NUCLEOTIDE SEQUENCE [LARGE SCALE GENOMIC DNA]</scope>
    <source>
        <strain evidence="3">Xu316</strain>
    </source>
</reference>
<feature type="chain" id="PRO_5012429516" evidence="1">
    <location>
        <begin position="16"/>
        <end position="332"/>
    </location>
</feature>
<organism evidence="2 3">
    <name type="scientific">Candida maltosa (strain Xu316)</name>
    <name type="common">Yeast</name>
    <dbReference type="NCBI Taxonomy" id="1245528"/>
    <lineage>
        <taxon>Eukaryota</taxon>
        <taxon>Fungi</taxon>
        <taxon>Dikarya</taxon>
        <taxon>Ascomycota</taxon>
        <taxon>Saccharomycotina</taxon>
        <taxon>Pichiomycetes</taxon>
        <taxon>Debaryomycetaceae</taxon>
        <taxon>Candida/Lodderomyces clade</taxon>
        <taxon>Candida</taxon>
    </lineage>
</organism>
<dbReference type="EMBL" id="AOGT01001536">
    <property type="protein sequence ID" value="EMG47507.1"/>
    <property type="molecule type" value="Genomic_DNA"/>
</dbReference>
<dbReference type="GO" id="GO:0016787">
    <property type="term" value="F:hydrolase activity"/>
    <property type="evidence" value="ECO:0007669"/>
    <property type="project" value="InterPro"/>
</dbReference>
<evidence type="ECO:0000313" key="2">
    <source>
        <dbReference type="EMBL" id="EMG47507.1"/>
    </source>
</evidence>
<evidence type="ECO:0000256" key="1">
    <source>
        <dbReference type="SAM" id="SignalP"/>
    </source>
</evidence>
<protein>
    <submittedName>
        <fullName evidence="2">Uncharacterized protein</fullName>
    </submittedName>
</protein>
<dbReference type="Proteomes" id="UP000011777">
    <property type="component" value="Unassembled WGS sequence"/>
</dbReference>
<proteinExistence type="predicted"/>
<dbReference type="InterPro" id="IPR036523">
    <property type="entry name" value="SurE-like_sf"/>
</dbReference>
<comment type="caution">
    <text evidence="2">The sequence shown here is derived from an EMBL/GenBank/DDBJ whole genome shotgun (WGS) entry which is preliminary data.</text>
</comment>
<dbReference type="SUPFAM" id="SSF64167">
    <property type="entry name" value="SurE-like"/>
    <property type="match status" value="1"/>
</dbReference>
<dbReference type="HOGENOM" id="CLU_053735_0_0_1"/>
<gene>
    <name evidence="2" type="ORF">G210_2138</name>
</gene>
<dbReference type="OrthoDB" id="4018688at2759"/>
<sequence length="332" mass="37549">MRLLVAFCLLASVHSLNILISNADHWVAKNPRYLKSYLTKKGHTVKLISSISDSDSMPLSSENTPTDGPFHHLLPVHQSYYKHLLNLKRPKHVVIPDKVVQTSQFGQDPLDSDSWYVNSSPLNALQVGLQVILPNYYPDFEPDLVIIGPNEGWENQYLVESMMKSVEGVSVLAVSTEDAHDVYYLDERYFHVSDSYHRQLKKHNVFTKNIKSINKSIGKIINAMDGSEAVSAHVKFPSYNHHDSQCVTSHKSETKFKQVHSTRVDAPKYKLNFKTERDGNVVKIVGADTARDGFFKETHAQKLLSESVSEETLKGLMKCKVVLEVHHGKINL</sequence>
<feature type="signal peptide" evidence="1">
    <location>
        <begin position="1"/>
        <end position="15"/>
    </location>
</feature>
<dbReference type="STRING" id="1245528.M3HJG8"/>
<dbReference type="Gene3D" id="3.40.1210.10">
    <property type="entry name" value="Survival protein SurE-like phosphatase/nucleotidase"/>
    <property type="match status" value="1"/>
</dbReference>
<keyword evidence="1" id="KW-0732">Signal</keyword>
<dbReference type="OMA" id="TDSWVSK"/>
<accession>M3HJG8</accession>